<keyword evidence="2" id="KW-0846">Cobalamin</keyword>
<evidence type="ECO:0000259" key="6">
    <source>
        <dbReference type="Pfam" id="PF08471"/>
    </source>
</evidence>
<dbReference type="EMBL" id="LAZR01020474">
    <property type="protein sequence ID" value="KKL88750.1"/>
    <property type="molecule type" value="Genomic_DNA"/>
</dbReference>
<feature type="non-terminal residue" evidence="7">
    <location>
        <position position="202"/>
    </location>
</feature>
<dbReference type="GO" id="GO:0031419">
    <property type="term" value="F:cobalamin binding"/>
    <property type="evidence" value="ECO:0007669"/>
    <property type="project" value="UniProtKB-KW"/>
</dbReference>
<feature type="compositionally biased region" description="Polar residues" evidence="5">
    <location>
        <begin position="1"/>
        <end position="10"/>
    </location>
</feature>
<protein>
    <recommendedName>
        <fullName evidence="6">Ribonucleotide reductase class II vitamin B12-dependent N-terminal domain-containing protein</fullName>
    </recommendedName>
</protein>
<evidence type="ECO:0000256" key="4">
    <source>
        <dbReference type="ARBA" id="ARBA00023285"/>
    </source>
</evidence>
<evidence type="ECO:0000256" key="1">
    <source>
        <dbReference type="ARBA" id="ARBA00001922"/>
    </source>
</evidence>
<keyword evidence="4" id="KW-0170">Cobalt</keyword>
<dbReference type="Pfam" id="PF08471">
    <property type="entry name" value="Ribonuc_red_2_N"/>
    <property type="match status" value="2"/>
</dbReference>
<evidence type="ECO:0000256" key="5">
    <source>
        <dbReference type="SAM" id="MobiDB-lite"/>
    </source>
</evidence>
<dbReference type="InterPro" id="IPR013678">
    <property type="entry name" value="RNR_2_N"/>
</dbReference>
<evidence type="ECO:0000256" key="3">
    <source>
        <dbReference type="ARBA" id="ARBA00023002"/>
    </source>
</evidence>
<dbReference type="GO" id="GO:0050897">
    <property type="term" value="F:cobalt ion binding"/>
    <property type="evidence" value="ECO:0007669"/>
    <property type="project" value="InterPro"/>
</dbReference>
<feature type="region of interest" description="Disordered" evidence="5">
    <location>
        <begin position="1"/>
        <end position="20"/>
    </location>
</feature>
<comment type="caution">
    <text evidence="7">The sequence shown here is derived from an EMBL/GenBank/DDBJ whole genome shotgun (WGS) entry which is preliminary data.</text>
</comment>
<dbReference type="PANTHER" id="PTHR43371:SF1">
    <property type="entry name" value="RIBONUCLEOSIDE-DIPHOSPHATE REDUCTASE"/>
    <property type="match status" value="1"/>
</dbReference>
<reference evidence="7" key="1">
    <citation type="journal article" date="2015" name="Nature">
        <title>Complex archaea that bridge the gap between prokaryotes and eukaryotes.</title>
        <authorList>
            <person name="Spang A."/>
            <person name="Saw J.H."/>
            <person name="Jorgensen S.L."/>
            <person name="Zaremba-Niedzwiedzka K."/>
            <person name="Martijn J."/>
            <person name="Lind A.E."/>
            <person name="van Eijk R."/>
            <person name="Schleper C."/>
            <person name="Guy L."/>
            <person name="Ettema T.J."/>
        </authorList>
    </citation>
    <scope>NUCLEOTIDE SEQUENCE</scope>
</reference>
<dbReference type="SUPFAM" id="SSF51998">
    <property type="entry name" value="PFL-like glycyl radical enzymes"/>
    <property type="match status" value="1"/>
</dbReference>
<comment type="cofactor">
    <cofactor evidence="1">
        <name>adenosylcob(III)alamin</name>
        <dbReference type="ChEBI" id="CHEBI:18408"/>
    </cofactor>
</comment>
<gene>
    <name evidence="7" type="ORF">LCGC14_1921590</name>
</gene>
<accession>A0A0F9I4M8</accession>
<dbReference type="Gene3D" id="3.20.70.20">
    <property type="match status" value="1"/>
</dbReference>
<feature type="domain" description="Ribonucleotide reductase class II vitamin B12-dependent N-terminal" evidence="6">
    <location>
        <begin position="48"/>
        <end position="86"/>
    </location>
</feature>
<name>A0A0F9I4M8_9ZZZZ</name>
<sequence>MATGSYTSGQAAHRGDQVAPRECQDGLTIQRHFSTEGVDPFDQVGWEKRSASIRDDKGEVIFEQADVEVPSDWSQLATNVVASKYFYGDSSKGQREGSVRDLIHRVTRTIADWAREDGTLASDADAETFYDELTWLCVNQYGAFNSPVWFNVGLYHHNGVPGSRGCFHWDRDAGRPVRTERGYEHPQASACFIQSVDDTMED</sequence>
<dbReference type="PANTHER" id="PTHR43371">
    <property type="entry name" value="VITAMIN B12-DEPENDENT RIBONUCLEOTIDE REDUCTASE"/>
    <property type="match status" value="1"/>
</dbReference>
<dbReference type="GO" id="GO:0004748">
    <property type="term" value="F:ribonucleoside-diphosphate reductase activity, thioredoxin disulfide as acceptor"/>
    <property type="evidence" value="ECO:0007669"/>
    <property type="project" value="InterPro"/>
</dbReference>
<evidence type="ECO:0000256" key="2">
    <source>
        <dbReference type="ARBA" id="ARBA00022628"/>
    </source>
</evidence>
<organism evidence="7">
    <name type="scientific">marine sediment metagenome</name>
    <dbReference type="NCBI Taxonomy" id="412755"/>
    <lineage>
        <taxon>unclassified sequences</taxon>
        <taxon>metagenomes</taxon>
        <taxon>ecological metagenomes</taxon>
    </lineage>
</organism>
<dbReference type="InterPro" id="IPR050862">
    <property type="entry name" value="RdRp_reductase_class-2"/>
</dbReference>
<keyword evidence="3" id="KW-0560">Oxidoreductase</keyword>
<evidence type="ECO:0000313" key="7">
    <source>
        <dbReference type="EMBL" id="KKL88750.1"/>
    </source>
</evidence>
<feature type="domain" description="Ribonucleotide reductase class II vitamin B12-dependent N-terminal" evidence="6">
    <location>
        <begin position="94"/>
        <end position="140"/>
    </location>
</feature>
<dbReference type="AlphaFoldDB" id="A0A0F9I4M8"/>
<proteinExistence type="predicted"/>